<sequence length="353" mass="38016">MNNDPHSEGNPASPIAKPIYCTQCGTSLRTTAKFCSHCGTKVAIPPVDLQTVIPDVTGEPHEPPVQRLAPYPDIKIRNGNNGLRKVIICLIIAAILIGCGIAIVNSHKENNPTVLETVSAKLSGGEAILSGEQAKMNTERVTDDVSGLSLDIPIAGTQFKKTTPATAGVDDPYDVNSSLTYATTYESANVDMSVFSKIDPNSNTLPADMPDTFIDITTSVYANHNYIMSKAPQLESGTVPSRYGNPTPCDITKHKSGDIDLTVCTMQQLSSAWIVVTKNQQTVAIINILVLKFNKNGWETAYRKLDKDLQQYSNDNDAGSSSGGDSDLSQAAQTAIQPSMPHLRYAVNHLNIR</sequence>
<evidence type="ECO:0000259" key="3">
    <source>
        <dbReference type="Pfam" id="PF13240"/>
    </source>
</evidence>
<gene>
    <name evidence="4" type="ORF">EMB92_03410</name>
</gene>
<name>A0A5M9ZET5_9BIFI</name>
<keyword evidence="2" id="KW-0472">Membrane</keyword>
<dbReference type="Pfam" id="PF13240">
    <property type="entry name" value="Zn_Ribbon_1"/>
    <property type="match status" value="1"/>
</dbReference>
<keyword evidence="2" id="KW-1133">Transmembrane helix</keyword>
<dbReference type="Proteomes" id="UP000326060">
    <property type="component" value="Unassembled WGS sequence"/>
</dbReference>
<feature type="transmembrane region" description="Helical" evidence="2">
    <location>
        <begin position="86"/>
        <end position="104"/>
    </location>
</feature>
<feature type="domain" description="Zinc-ribbon" evidence="3">
    <location>
        <begin position="20"/>
        <end position="42"/>
    </location>
</feature>
<feature type="region of interest" description="Disordered" evidence="1">
    <location>
        <begin position="313"/>
        <end position="333"/>
    </location>
</feature>
<dbReference type="RefSeq" id="WP_150393757.1">
    <property type="nucleotide sequence ID" value="NZ_RZJP01000001.1"/>
</dbReference>
<dbReference type="EMBL" id="RZJP01000001">
    <property type="protein sequence ID" value="KAA8817606.1"/>
    <property type="molecule type" value="Genomic_DNA"/>
</dbReference>
<accession>A0A5M9ZET5</accession>
<dbReference type="AlphaFoldDB" id="A0A5M9ZET5"/>
<keyword evidence="2" id="KW-0812">Transmembrane</keyword>
<evidence type="ECO:0000313" key="5">
    <source>
        <dbReference type="Proteomes" id="UP000326060"/>
    </source>
</evidence>
<evidence type="ECO:0000256" key="1">
    <source>
        <dbReference type="SAM" id="MobiDB-lite"/>
    </source>
</evidence>
<proteinExistence type="predicted"/>
<protein>
    <submittedName>
        <fullName evidence="4">Zinc ribbon domain-containing protein</fullName>
    </submittedName>
</protein>
<organism evidence="4 5">
    <name type="scientific">Bifidobacterium callitrichos</name>
    <dbReference type="NCBI Taxonomy" id="762209"/>
    <lineage>
        <taxon>Bacteria</taxon>
        <taxon>Bacillati</taxon>
        <taxon>Actinomycetota</taxon>
        <taxon>Actinomycetes</taxon>
        <taxon>Bifidobacteriales</taxon>
        <taxon>Bifidobacteriaceae</taxon>
        <taxon>Bifidobacterium</taxon>
    </lineage>
</organism>
<reference evidence="4 5" key="1">
    <citation type="journal article" date="2019" name="Syst. Appl. Microbiol.">
        <title>Characterization of Bifidobacterium species in feaces of the Egyptian fruit bat: Description of B. vespertilionis sp. nov. and B. rousetti sp. nov.</title>
        <authorList>
            <person name="Modesto M."/>
            <person name="Satti M."/>
            <person name="Watanabe K."/>
            <person name="Puglisi E."/>
            <person name="Morelli L."/>
            <person name="Huang C.-H."/>
            <person name="Liou J.-S."/>
            <person name="Miyashita M."/>
            <person name="Tamura T."/>
            <person name="Saito S."/>
            <person name="Mori K."/>
            <person name="Huang L."/>
            <person name="Sciavilla P."/>
            <person name="Sandri C."/>
            <person name="Spiezio C."/>
            <person name="Vitali F."/>
            <person name="Cavalieri D."/>
            <person name="Perpetuini G."/>
            <person name="Tofalo R."/>
            <person name="Bonetti A."/>
            <person name="Arita M."/>
            <person name="Mattarelli P."/>
        </authorList>
    </citation>
    <scope>NUCLEOTIDE SEQUENCE [LARGE SCALE GENOMIC DNA]</scope>
    <source>
        <strain evidence="4 5">RST27</strain>
    </source>
</reference>
<evidence type="ECO:0000256" key="2">
    <source>
        <dbReference type="SAM" id="Phobius"/>
    </source>
</evidence>
<dbReference type="InterPro" id="IPR026870">
    <property type="entry name" value="Zinc_ribbon_dom"/>
</dbReference>
<evidence type="ECO:0000313" key="4">
    <source>
        <dbReference type="EMBL" id="KAA8817606.1"/>
    </source>
</evidence>
<feature type="compositionally biased region" description="Low complexity" evidence="1">
    <location>
        <begin position="313"/>
        <end position="332"/>
    </location>
</feature>
<comment type="caution">
    <text evidence="4">The sequence shown here is derived from an EMBL/GenBank/DDBJ whole genome shotgun (WGS) entry which is preliminary data.</text>
</comment>